<proteinExistence type="predicted"/>
<name>A0ABW5E858_9BACT</name>
<evidence type="ECO:0000313" key="2">
    <source>
        <dbReference type="EMBL" id="MFD2277120.1"/>
    </source>
</evidence>
<dbReference type="EMBL" id="JBHUJC010000040">
    <property type="protein sequence ID" value="MFD2277120.1"/>
    <property type="molecule type" value="Genomic_DNA"/>
</dbReference>
<gene>
    <name evidence="2" type="ORF">ACFSQZ_11615</name>
</gene>
<keyword evidence="3" id="KW-1185">Reference proteome</keyword>
<evidence type="ECO:0000259" key="1">
    <source>
        <dbReference type="Pfam" id="PF18737"/>
    </source>
</evidence>
<comment type="caution">
    <text evidence="2">The sequence shown here is derived from an EMBL/GenBank/DDBJ whole genome shotgun (WGS) entry which is preliminary data.</text>
</comment>
<dbReference type="Proteomes" id="UP001597297">
    <property type="component" value="Unassembled WGS sequence"/>
</dbReference>
<reference evidence="3" key="1">
    <citation type="journal article" date="2019" name="Int. J. Syst. Evol. Microbiol.">
        <title>The Global Catalogue of Microorganisms (GCM) 10K type strain sequencing project: providing services to taxonomists for standard genome sequencing and annotation.</title>
        <authorList>
            <consortium name="The Broad Institute Genomics Platform"/>
            <consortium name="The Broad Institute Genome Sequencing Center for Infectious Disease"/>
            <person name="Wu L."/>
            <person name="Ma J."/>
        </authorList>
    </citation>
    <scope>NUCLEOTIDE SEQUENCE [LARGE SCALE GENOMIC DNA]</scope>
    <source>
        <strain evidence="3">JCM 16545</strain>
    </source>
</reference>
<protein>
    <submittedName>
        <fullName evidence="2">MAE_28990/MAE_18760 family HEPN-like nuclease</fullName>
    </submittedName>
</protein>
<dbReference type="RefSeq" id="WP_377093092.1">
    <property type="nucleotide sequence ID" value="NZ_JBHSJM010000001.1"/>
</dbReference>
<organism evidence="2 3">
    <name type="scientific">Rubritalea spongiae</name>
    <dbReference type="NCBI Taxonomy" id="430797"/>
    <lineage>
        <taxon>Bacteria</taxon>
        <taxon>Pseudomonadati</taxon>
        <taxon>Verrucomicrobiota</taxon>
        <taxon>Verrucomicrobiia</taxon>
        <taxon>Verrucomicrobiales</taxon>
        <taxon>Rubritaleaceae</taxon>
        <taxon>Rubritalea</taxon>
    </lineage>
</organism>
<dbReference type="Pfam" id="PF18737">
    <property type="entry name" value="HEPN_MAE_28990"/>
    <property type="match status" value="1"/>
</dbReference>
<sequence>MMNTVSADFEKRAKEIEIYFRHLEAIEEKNGKLSVATARGRTLRKVDPVLVKVLKSNLFLLLYNLVESSVRQSLVEVFDAISAEKMMYSEASDHIKKLWIQEGHQKFKNNSAEQIFNSLTSLANDIVEIEFGNGVIMGGNIDGRKIRDFSETYGFSSTVHKNAKNGVKLHEVKRHRNDLAHGLVSFSECGRNYTVSDLRQTKHEVVLYLRGILRNISRYLDSKAFRIDIREES</sequence>
<dbReference type="InterPro" id="IPR040788">
    <property type="entry name" value="HEPN_MAE_28990"/>
</dbReference>
<accession>A0ABW5E858</accession>
<feature type="domain" description="MAE-28990/MAE-18760-like HEPN" evidence="1">
    <location>
        <begin position="2"/>
        <end position="224"/>
    </location>
</feature>
<evidence type="ECO:0000313" key="3">
    <source>
        <dbReference type="Proteomes" id="UP001597297"/>
    </source>
</evidence>